<dbReference type="Proteomes" id="UP000287910">
    <property type="component" value="Unassembled WGS sequence"/>
</dbReference>
<reference evidence="1 2" key="1">
    <citation type="submission" date="2018-12" db="EMBL/GenBank/DDBJ databases">
        <title>Lysinibacillus antri sp. nov., isolated from a cave soil.</title>
        <authorList>
            <person name="Narsing Rao M.P."/>
            <person name="Zhang H."/>
            <person name="Dong Z.-Y."/>
            <person name="Niu X.-K."/>
            <person name="Zhang K."/>
            <person name="Fang B.-Z."/>
            <person name="Kang Y.-Q."/>
            <person name="Xiao M."/>
            <person name="Li W.-J."/>
        </authorList>
    </citation>
    <scope>NUCLEOTIDE SEQUENCE [LARGE SCALE GENOMIC DNA]</scope>
    <source>
        <strain evidence="1 2">SYSU K30002</strain>
    </source>
</reference>
<keyword evidence="2" id="KW-1185">Reference proteome</keyword>
<dbReference type="SUPFAM" id="SSF50814">
    <property type="entry name" value="Lipocalins"/>
    <property type="match status" value="1"/>
</dbReference>
<dbReference type="InterPro" id="IPR015231">
    <property type="entry name" value="DUF1934"/>
</dbReference>
<protein>
    <submittedName>
        <fullName evidence="1">DUF1934 domain-containing protein</fullName>
    </submittedName>
</protein>
<accession>A0A3S0WGH3</accession>
<evidence type="ECO:0000313" key="2">
    <source>
        <dbReference type="Proteomes" id="UP000287910"/>
    </source>
</evidence>
<proteinExistence type="predicted"/>
<dbReference type="Gene3D" id="2.40.128.20">
    <property type="match status" value="1"/>
</dbReference>
<evidence type="ECO:0000313" key="1">
    <source>
        <dbReference type="EMBL" id="RUL53130.1"/>
    </source>
</evidence>
<gene>
    <name evidence="1" type="ORF">EK386_09210</name>
</gene>
<dbReference type="RefSeq" id="WP_126658869.1">
    <property type="nucleotide sequence ID" value="NZ_RYYR01000010.1"/>
</dbReference>
<sequence length="146" mass="16755">MNTFEKSVKIKLNSTIQPIDGEPENYEMWLNGSYINKAGKTYLRYEEVLDDKSIQTTVKMDNLQALILRSGGVKMRLPFNSEKQESGHYDTQFGTLPILTETHQLTHDHEEEHGINGNFKVQYDLIISGQSVGKYTLEIHYSEGQK</sequence>
<organism evidence="1 2">
    <name type="scientific">Lysinibacillus antri</name>
    <dbReference type="NCBI Taxonomy" id="2498145"/>
    <lineage>
        <taxon>Bacteria</taxon>
        <taxon>Bacillati</taxon>
        <taxon>Bacillota</taxon>
        <taxon>Bacilli</taxon>
        <taxon>Bacillales</taxon>
        <taxon>Bacillaceae</taxon>
        <taxon>Lysinibacillus</taxon>
    </lineage>
</organism>
<comment type="caution">
    <text evidence="1">The sequence shown here is derived from an EMBL/GenBank/DDBJ whole genome shotgun (WGS) entry which is preliminary data.</text>
</comment>
<dbReference type="InterPro" id="IPR012674">
    <property type="entry name" value="Calycin"/>
</dbReference>
<dbReference type="Pfam" id="PF09148">
    <property type="entry name" value="DUF1934"/>
    <property type="match status" value="1"/>
</dbReference>
<dbReference type="AlphaFoldDB" id="A0A3S0WGH3"/>
<dbReference type="EMBL" id="RYYR01000010">
    <property type="protein sequence ID" value="RUL53130.1"/>
    <property type="molecule type" value="Genomic_DNA"/>
</dbReference>
<name>A0A3S0WGH3_9BACI</name>